<accession>A0A4S4DZP3</accession>
<protein>
    <recommendedName>
        <fullName evidence="4">Alpha/beta hydrolase fold-3 domain-containing protein</fullName>
    </recommendedName>
</protein>
<reference evidence="5 6" key="1">
    <citation type="journal article" date="2018" name="Proc. Natl. Acad. Sci. U.S.A.">
        <title>Draft genome sequence of Camellia sinensis var. sinensis provides insights into the evolution of the tea genome and tea quality.</title>
        <authorList>
            <person name="Wei C."/>
            <person name="Yang H."/>
            <person name="Wang S."/>
            <person name="Zhao J."/>
            <person name="Liu C."/>
            <person name="Gao L."/>
            <person name="Xia E."/>
            <person name="Lu Y."/>
            <person name="Tai Y."/>
            <person name="She G."/>
            <person name="Sun J."/>
            <person name="Cao H."/>
            <person name="Tong W."/>
            <person name="Gao Q."/>
            <person name="Li Y."/>
            <person name="Deng W."/>
            <person name="Jiang X."/>
            <person name="Wang W."/>
            <person name="Chen Q."/>
            <person name="Zhang S."/>
            <person name="Li H."/>
            <person name="Wu J."/>
            <person name="Wang P."/>
            <person name="Li P."/>
            <person name="Shi C."/>
            <person name="Zheng F."/>
            <person name="Jian J."/>
            <person name="Huang B."/>
            <person name="Shan D."/>
            <person name="Shi M."/>
            <person name="Fang C."/>
            <person name="Yue Y."/>
            <person name="Li F."/>
            <person name="Li D."/>
            <person name="Wei S."/>
            <person name="Han B."/>
            <person name="Jiang C."/>
            <person name="Yin Y."/>
            <person name="Xia T."/>
            <person name="Zhang Z."/>
            <person name="Bennetzen J.L."/>
            <person name="Zhao S."/>
            <person name="Wan X."/>
        </authorList>
    </citation>
    <scope>NUCLEOTIDE SEQUENCE [LARGE SCALE GENOMIC DNA]</scope>
    <source>
        <strain evidence="6">cv. Shuchazao</strain>
        <tissue evidence="5">Leaf</tissue>
    </source>
</reference>
<dbReference type="InterPro" id="IPR002168">
    <property type="entry name" value="Lipase_GDXG_HIS_AS"/>
</dbReference>
<evidence type="ECO:0000256" key="3">
    <source>
        <dbReference type="SAM" id="MobiDB-lite"/>
    </source>
</evidence>
<dbReference type="InterPro" id="IPR013094">
    <property type="entry name" value="AB_hydrolase_3"/>
</dbReference>
<evidence type="ECO:0000256" key="2">
    <source>
        <dbReference type="ARBA" id="ARBA00022801"/>
    </source>
</evidence>
<evidence type="ECO:0000313" key="6">
    <source>
        <dbReference type="Proteomes" id="UP000306102"/>
    </source>
</evidence>
<feature type="region of interest" description="Disordered" evidence="3">
    <location>
        <begin position="43"/>
        <end position="64"/>
    </location>
</feature>
<dbReference type="Proteomes" id="UP000306102">
    <property type="component" value="Unassembled WGS sequence"/>
</dbReference>
<dbReference type="SUPFAM" id="SSF53474">
    <property type="entry name" value="alpha/beta-Hydrolases"/>
    <property type="match status" value="1"/>
</dbReference>
<dbReference type="Pfam" id="PF07859">
    <property type="entry name" value="Abhydrolase_3"/>
    <property type="match status" value="1"/>
</dbReference>
<keyword evidence="2" id="KW-0378">Hydrolase</keyword>
<evidence type="ECO:0000256" key="1">
    <source>
        <dbReference type="ARBA" id="ARBA00010515"/>
    </source>
</evidence>
<dbReference type="Gene3D" id="3.40.50.1820">
    <property type="entry name" value="alpha/beta hydrolase"/>
    <property type="match status" value="1"/>
</dbReference>
<dbReference type="PANTHER" id="PTHR23024">
    <property type="entry name" value="ARYLACETAMIDE DEACETYLASE"/>
    <property type="match status" value="1"/>
</dbReference>
<dbReference type="AlphaFoldDB" id="A0A4S4DZP3"/>
<sequence>MWAHHKIHIDNSNRSMCMTCQPKFSPTSPIVLNQDGTAKRLFESPTFPSDPNPSSPSPVLSKDLPLNPLLNTSLRIFLPRRRHHHHQPPVSATPKPKLPLIIYFHGGGFVTCSKATTGFHTFCVEMAFQVGVIILSVDYRLAPEHRLPAAYEDAMEALRWVRHRCDDPWIADCADFSNCFLMGTSAGGNIAFHAGLRAAAEADDLVPLKIKGLVLHHPYFGGVKRTGSELRLINDSQLPLSINDLQWKLSLPVGADRDHEYCNPTVAGESPSLEVVSRLRWKVMVTGGEEDPLVDSQKELVKVLEKKGVEVRAKFGEGDHHAVELMDPTKASAIFVILRDFIFKTCSVSVTVSRL</sequence>
<gene>
    <name evidence="5" type="ORF">TEA_009532</name>
</gene>
<dbReference type="GO" id="GO:0016787">
    <property type="term" value="F:hydrolase activity"/>
    <property type="evidence" value="ECO:0007669"/>
    <property type="project" value="UniProtKB-KW"/>
</dbReference>
<dbReference type="STRING" id="542762.A0A4S4DZP3"/>
<dbReference type="InterPro" id="IPR029058">
    <property type="entry name" value="AB_hydrolase_fold"/>
</dbReference>
<feature type="domain" description="Alpha/beta hydrolase fold-3" evidence="4">
    <location>
        <begin position="101"/>
        <end position="323"/>
    </location>
</feature>
<dbReference type="PROSITE" id="PS01173">
    <property type="entry name" value="LIPASE_GDXG_HIS"/>
    <property type="match status" value="1"/>
</dbReference>
<comment type="caution">
    <text evidence="5">The sequence shown here is derived from an EMBL/GenBank/DDBJ whole genome shotgun (WGS) entry which is preliminary data.</text>
</comment>
<dbReference type="EMBL" id="SDRB02008925">
    <property type="protein sequence ID" value="THG08972.1"/>
    <property type="molecule type" value="Genomic_DNA"/>
</dbReference>
<keyword evidence="6" id="KW-1185">Reference proteome</keyword>
<dbReference type="InterPro" id="IPR050466">
    <property type="entry name" value="Carboxylest/Gibb_receptor"/>
</dbReference>
<dbReference type="PANTHER" id="PTHR23024:SF546">
    <property type="entry name" value="CARBOXYLESTERASE 120-RELATED"/>
    <property type="match status" value="1"/>
</dbReference>
<evidence type="ECO:0000259" key="4">
    <source>
        <dbReference type="Pfam" id="PF07859"/>
    </source>
</evidence>
<organism evidence="5 6">
    <name type="scientific">Camellia sinensis var. sinensis</name>
    <name type="common">China tea</name>
    <dbReference type="NCBI Taxonomy" id="542762"/>
    <lineage>
        <taxon>Eukaryota</taxon>
        <taxon>Viridiplantae</taxon>
        <taxon>Streptophyta</taxon>
        <taxon>Embryophyta</taxon>
        <taxon>Tracheophyta</taxon>
        <taxon>Spermatophyta</taxon>
        <taxon>Magnoliopsida</taxon>
        <taxon>eudicotyledons</taxon>
        <taxon>Gunneridae</taxon>
        <taxon>Pentapetalae</taxon>
        <taxon>asterids</taxon>
        <taxon>Ericales</taxon>
        <taxon>Theaceae</taxon>
        <taxon>Camellia</taxon>
    </lineage>
</organism>
<name>A0A4S4DZP3_CAMSN</name>
<evidence type="ECO:0000313" key="5">
    <source>
        <dbReference type="EMBL" id="THG08972.1"/>
    </source>
</evidence>
<proteinExistence type="inferred from homology"/>
<comment type="similarity">
    <text evidence="1">Belongs to the 'GDXG' lipolytic enzyme family.</text>
</comment>